<accession>A0A0V0GGW0</accession>
<keyword evidence="1" id="KW-0472">Membrane</keyword>
<feature type="non-terminal residue" evidence="2">
    <location>
        <position position="67"/>
    </location>
</feature>
<proteinExistence type="predicted"/>
<organism evidence="2">
    <name type="scientific">Solanum chacoense</name>
    <name type="common">Chaco potato</name>
    <dbReference type="NCBI Taxonomy" id="4108"/>
    <lineage>
        <taxon>Eukaryota</taxon>
        <taxon>Viridiplantae</taxon>
        <taxon>Streptophyta</taxon>
        <taxon>Embryophyta</taxon>
        <taxon>Tracheophyta</taxon>
        <taxon>Spermatophyta</taxon>
        <taxon>Magnoliopsida</taxon>
        <taxon>eudicotyledons</taxon>
        <taxon>Gunneridae</taxon>
        <taxon>Pentapetalae</taxon>
        <taxon>asterids</taxon>
        <taxon>lamiids</taxon>
        <taxon>Solanales</taxon>
        <taxon>Solanaceae</taxon>
        <taxon>Solanoideae</taxon>
        <taxon>Solaneae</taxon>
        <taxon>Solanum</taxon>
    </lineage>
</organism>
<reference evidence="2" key="1">
    <citation type="submission" date="2015-12" db="EMBL/GenBank/DDBJ databases">
        <title>Gene expression during late stages of embryo sac development: a critical building block for successful pollen-pistil interactions.</title>
        <authorList>
            <person name="Liu Y."/>
            <person name="Joly V."/>
            <person name="Sabar M."/>
            <person name="Matton D.P."/>
        </authorList>
    </citation>
    <scope>NUCLEOTIDE SEQUENCE</scope>
</reference>
<feature type="transmembrane region" description="Helical" evidence="1">
    <location>
        <begin position="6"/>
        <end position="30"/>
    </location>
</feature>
<protein>
    <submittedName>
        <fullName evidence="2">Putative ovule protein</fullName>
    </submittedName>
</protein>
<feature type="transmembrane region" description="Helical" evidence="1">
    <location>
        <begin position="42"/>
        <end position="63"/>
    </location>
</feature>
<evidence type="ECO:0000256" key="1">
    <source>
        <dbReference type="SAM" id="Phobius"/>
    </source>
</evidence>
<keyword evidence="1" id="KW-0812">Transmembrane</keyword>
<dbReference type="AlphaFoldDB" id="A0A0V0GGW0"/>
<evidence type="ECO:0000313" key="2">
    <source>
        <dbReference type="EMBL" id="JAP06935.1"/>
    </source>
</evidence>
<keyword evidence="1" id="KW-1133">Transmembrane helix</keyword>
<sequence>MTNPMFVHGILVGVQLLAVVSWLVLSVCSIRQTGSKGSSAEGLMISFITNAAVIFLLLFQSLIQNHS</sequence>
<dbReference type="EMBL" id="GEDG01039879">
    <property type="protein sequence ID" value="JAP06935.1"/>
    <property type="molecule type" value="Transcribed_RNA"/>
</dbReference>
<name>A0A0V0GGW0_SOLCH</name>